<dbReference type="Proteomes" id="UP001055185">
    <property type="component" value="Unassembled WGS sequence"/>
</dbReference>
<protein>
    <submittedName>
        <fullName evidence="1">Uncharacterized protein</fullName>
    </submittedName>
</protein>
<evidence type="ECO:0000313" key="1">
    <source>
        <dbReference type="EMBL" id="GJN63917.1"/>
    </source>
</evidence>
<evidence type="ECO:0000313" key="2">
    <source>
        <dbReference type="Proteomes" id="UP001055185"/>
    </source>
</evidence>
<accession>A0AA37MXZ2</accession>
<dbReference type="RefSeq" id="WP_238316167.1">
    <property type="nucleotide sequence ID" value="NZ_BQKV01000021.1"/>
</dbReference>
<organism evidence="1 2">
    <name type="scientific">Faecalibacterium gallinarum</name>
    <dbReference type="NCBI Taxonomy" id="2903556"/>
    <lineage>
        <taxon>Bacteria</taxon>
        <taxon>Bacillati</taxon>
        <taxon>Bacillota</taxon>
        <taxon>Clostridia</taxon>
        <taxon>Eubacteriales</taxon>
        <taxon>Oscillospiraceae</taxon>
        <taxon>Faecalibacterium</taxon>
    </lineage>
</organism>
<name>A0AA37MXZ2_9FIRM</name>
<comment type="caution">
    <text evidence="1">The sequence shown here is derived from an EMBL/GenBank/DDBJ whole genome shotgun (WGS) entry which is preliminary data.</text>
</comment>
<keyword evidence="2" id="KW-1185">Reference proteome</keyword>
<sequence>MLTEMLLVLLGGVLAIAGGAIQTFITAKSAAAQKHKEARENAYLGYIDALLKIRVDDQYGTVKTQEFWNSFHSIQAKLRLYGSADIIHKAEDFDGHLYECWECNDTDVGNTETLKMDLIAAMRKELNID</sequence>
<dbReference type="AlphaFoldDB" id="A0AA37MXZ2"/>
<gene>
    <name evidence="1" type="ORF">JCM17207_05420</name>
</gene>
<reference evidence="1" key="1">
    <citation type="journal article" date="2022" name="Int. J. Syst. Evol. Microbiol.">
        <title>Genome-based, phenotypic and chemotaxonomic classification of Faecalibacterium strains: proposal of three novel species Faecalibacterium duncaniae sp. nov., Faecalibacterium hattorii sp. nov. and Faecalibacterium gallinarum sp. nov. .</title>
        <authorList>
            <person name="Sakamoto M."/>
            <person name="Sakurai N."/>
            <person name="Tanno H."/>
            <person name="Iino T."/>
            <person name="Ohkuma M."/>
            <person name="Endo A."/>
        </authorList>
    </citation>
    <scope>NUCLEOTIDE SEQUENCE</scope>
    <source>
        <strain evidence="1">JCM 17207</strain>
    </source>
</reference>
<proteinExistence type="predicted"/>
<dbReference type="EMBL" id="BQKV01000021">
    <property type="protein sequence ID" value="GJN63917.1"/>
    <property type="molecule type" value="Genomic_DNA"/>
</dbReference>